<comment type="pathway">
    <text evidence="1">Cofactor biosynthesis; FAD biosynthesis; FAD from FMN: step 1/1.</text>
</comment>
<dbReference type="Gene3D" id="3.40.50.620">
    <property type="entry name" value="HUPs"/>
    <property type="match status" value="1"/>
</dbReference>
<dbReference type="CDD" id="cd23948">
    <property type="entry name" value="FAD_synthase"/>
    <property type="match status" value="1"/>
</dbReference>
<reference evidence="15 16" key="1">
    <citation type="journal article" date="2015" name="Front. Microbiol.">
        <title>Genome sequence of the plant growth promoting endophytic yeast Rhodotorula graminis WP1.</title>
        <authorList>
            <person name="Firrincieli A."/>
            <person name="Otillar R."/>
            <person name="Salamov A."/>
            <person name="Schmutz J."/>
            <person name="Khan Z."/>
            <person name="Redman R.S."/>
            <person name="Fleck N.D."/>
            <person name="Lindquist E."/>
            <person name="Grigoriev I.V."/>
            <person name="Doty S.L."/>
        </authorList>
    </citation>
    <scope>NUCLEOTIDE SEQUENCE [LARGE SCALE GENOMIC DNA]</scope>
    <source>
        <strain evidence="15 16">WP1</strain>
    </source>
</reference>
<dbReference type="Pfam" id="PF01507">
    <property type="entry name" value="PAPS_reduct"/>
    <property type="match status" value="1"/>
</dbReference>
<evidence type="ECO:0000256" key="13">
    <source>
        <dbReference type="SAM" id="MobiDB-lite"/>
    </source>
</evidence>
<organism evidence="15 16">
    <name type="scientific">Rhodotorula graminis (strain WP1)</name>
    <dbReference type="NCBI Taxonomy" id="578459"/>
    <lineage>
        <taxon>Eukaryota</taxon>
        <taxon>Fungi</taxon>
        <taxon>Dikarya</taxon>
        <taxon>Basidiomycota</taxon>
        <taxon>Pucciniomycotina</taxon>
        <taxon>Microbotryomycetes</taxon>
        <taxon>Sporidiobolales</taxon>
        <taxon>Sporidiobolaceae</taxon>
        <taxon>Rhodotorula</taxon>
    </lineage>
</organism>
<evidence type="ECO:0000313" key="15">
    <source>
        <dbReference type="EMBL" id="KPV76682.1"/>
    </source>
</evidence>
<feature type="domain" description="Phosphoadenosine phosphosulphate reductase" evidence="14">
    <location>
        <begin position="64"/>
        <end position="217"/>
    </location>
</feature>
<dbReference type="Proteomes" id="UP000053890">
    <property type="component" value="Unassembled WGS sequence"/>
</dbReference>
<keyword evidence="5" id="KW-0808">Transferase</keyword>
<evidence type="ECO:0000256" key="6">
    <source>
        <dbReference type="ARBA" id="ARBA00022695"/>
    </source>
</evidence>
<dbReference type="GeneID" id="28976893"/>
<evidence type="ECO:0000256" key="7">
    <source>
        <dbReference type="ARBA" id="ARBA00022741"/>
    </source>
</evidence>
<dbReference type="OrthoDB" id="270728at2759"/>
<feature type="compositionally biased region" description="Low complexity" evidence="13">
    <location>
        <begin position="306"/>
        <end position="325"/>
    </location>
</feature>
<dbReference type="PANTHER" id="PTHR23293">
    <property type="entry name" value="FAD SYNTHETASE-RELATED FMN ADENYLYLTRANSFERASE"/>
    <property type="match status" value="1"/>
</dbReference>
<feature type="region of interest" description="Disordered" evidence="13">
    <location>
        <begin position="254"/>
        <end position="283"/>
    </location>
</feature>
<keyword evidence="9" id="KW-0067">ATP-binding</keyword>
<evidence type="ECO:0000256" key="12">
    <source>
        <dbReference type="ARBA" id="ARBA00049494"/>
    </source>
</evidence>
<keyword evidence="3" id="KW-0285">Flavoprotein</keyword>
<evidence type="ECO:0000256" key="9">
    <source>
        <dbReference type="ARBA" id="ARBA00022840"/>
    </source>
</evidence>
<evidence type="ECO:0000256" key="5">
    <source>
        <dbReference type="ARBA" id="ARBA00022679"/>
    </source>
</evidence>
<dbReference type="EMBL" id="KQ474076">
    <property type="protein sequence ID" value="KPV76682.1"/>
    <property type="molecule type" value="Genomic_DNA"/>
</dbReference>
<keyword evidence="6" id="KW-0548">Nucleotidyltransferase</keyword>
<feature type="compositionally biased region" description="Gly residues" evidence="13">
    <location>
        <begin position="370"/>
        <end position="380"/>
    </location>
</feature>
<accession>A0A194S7W4</accession>
<evidence type="ECO:0000259" key="14">
    <source>
        <dbReference type="Pfam" id="PF01507"/>
    </source>
</evidence>
<dbReference type="OMA" id="PYCLLYD"/>
<evidence type="ECO:0000256" key="10">
    <source>
        <dbReference type="ARBA" id="ARBA00031145"/>
    </source>
</evidence>
<dbReference type="GO" id="GO:0005524">
    <property type="term" value="F:ATP binding"/>
    <property type="evidence" value="ECO:0007669"/>
    <property type="project" value="UniProtKB-KW"/>
</dbReference>
<evidence type="ECO:0000256" key="11">
    <source>
        <dbReference type="ARBA" id="ARBA00031871"/>
    </source>
</evidence>
<dbReference type="RefSeq" id="XP_018272731.1">
    <property type="nucleotide sequence ID" value="XM_018416445.1"/>
</dbReference>
<feature type="region of interest" description="Disordered" evidence="13">
    <location>
        <begin position="306"/>
        <end position="380"/>
    </location>
</feature>
<keyword evidence="16" id="KW-1185">Reference proteome</keyword>
<dbReference type="AlphaFoldDB" id="A0A194S7W4"/>
<dbReference type="PANTHER" id="PTHR23293:SF9">
    <property type="entry name" value="FAD SYNTHASE"/>
    <property type="match status" value="1"/>
</dbReference>
<keyword evidence="8" id="KW-0274">FAD</keyword>
<dbReference type="InterPro" id="IPR014729">
    <property type="entry name" value="Rossmann-like_a/b/a_fold"/>
</dbReference>
<dbReference type="GO" id="GO:0006747">
    <property type="term" value="P:FAD biosynthetic process"/>
    <property type="evidence" value="ECO:0007669"/>
    <property type="project" value="TreeGrafter"/>
</dbReference>
<dbReference type="EC" id="2.7.7.2" evidence="2"/>
<evidence type="ECO:0000313" key="16">
    <source>
        <dbReference type="Proteomes" id="UP000053890"/>
    </source>
</evidence>
<evidence type="ECO:0000256" key="4">
    <source>
        <dbReference type="ARBA" id="ARBA00022643"/>
    </source>
</evidence>
<gene>
    <name evidence="15" type="ORF">RHOBADRAFT_52656</name>
</gene>
<comment type="catalytic activity">
    <reaction evidence="12">
        <text>FMN + ATP + H(+) = FAD + diphosphate</text>
        <dbReference type="Rhea" id="RHEA:17237"/>
        <dbReference type="ChEBI" id="CHEBI:15378"/>
        <dbReference type="ChEBI" id="CHEBI:30616"/>
        <dbReference type="ChEBI" id="CHEBI:33019"/>
        <dbReference type="ChEBI" id="CHEBI:57692"/>
        <dbReference type="ChEBI" id="CHEBI:58210"/>
        <dbReference type="EC" id="2.7.7.2"/>
    </reaction>
</comment>
<evidence type="ECO:0000256" key="1">
    <source>
        <dbReference type="ARBA" id="ARBA00004726"/>
    </source>
</evidence>
<evidence type="ECO:0000256" key="3">
    <source>
        <dbReference type="ARBA" id="ARBA00022630"/>
    </source>
</evidence>
<dbReference type="STRING" id="578459.A0A194S7W4"/>
<dbReference type="SUPFAM" id="SSF52402">
    <property type="entry name" value="Adenine nucleotide alpha hydrolases-like"/>
    <property type="match status" value="1"/>
</dbReference>
<evidence type="ECO:0000256" key="8">
    <source>
        <dbReference type="ARBA" id="ARBA00022827"/>
    </source>
</evidence>
<name>A0A194S7W4_RHOGW</name>
<dbReference type="GO" id="GO:0003919">
    <property type="term" value="F:FMN adenylyltransferase activity"/>
    <property type="evidence" value="ECO:0007669"/>
    <property type="project" value="UniProtKB-EC"/>
</dbReference>
<evidence type="ECO:0000256" key="2">
    <source>
        <dbReference type="ARBA" id="ARBA00012393"/>
    </source>
</evidence>
<keyword evidence="4" id="KW-0288">FMN</keyword>
<feature type="compositionally biased region" description="Pro residues" evidence="13">
    <location>
        <begin position="326"/>
        <end position="338"/>
    </location>
</feature>
<sequence>MTRPAHHLPAAAALASEHPHRRFSLQDALAVHRLAQQRTRLALKTREALDIIDRAIAKFGIDSIALSFNGGKDCTVLIHLLATAVLRHLHRHAFADDAPSSSSSPAPTLPPIETVYVRCPSPFPQVEAFVALSTHWYHLALVAVDDSMRAGLQTYLDLKQPSPPKAILVGTRRNDPHGALLEPLQQTDKGWPDFCRVHPVLDWSYADIWAFLRSDDLSLGAGGPGEVEHGGGLEWCELYDYGYTSLGSTHNTFPNPLLRAPPPTSDSTSAAAGDYPHPLGGWRPAWELEDEDAERAGRETSVAAVVARTAASPSSSAPTSPSSARAPPPIPPPAPSSAPPLARDDEGDSSVPIGSNPPSRAGSPPSLARGQGGAGAGPRA</sequence>
<keyword evidence="7" id="KW-0547">Nucleotide-binding</keyword>
<dbReference type="InterPro" id="IPR002500">
    <property type="entry name" value="PAPS_reduct_dom"/>
</dbReference>
<protein>
    <recommendedName>
        <fullName evidence="2">FAD synthase</fullName>
        <ecNumber evidence="2">2.7.7.2</ecNumber>
    </recommendedName>
    <alternativeName>
        <fullName evidence="10">FAD pyrophosphorylase</fullName>
    </alternativeName>
    <alternativeName>
        <fullName evidence="11">FMN adenylyltransferase</fullName>
    </alternativeName>
</protein>
<proteinExistence type="predicted"/>